<proteinExistence type="predicted"/>
<sequence length="206" mass="23159">MTAVLESVAGALRFCHRSDPFPRGRWHTNTIAGFFQPEQTLAVLKNFSGNPNVEAYLIYTVYFSAPKELTDAVRLDVAEIMSQTADAMAVWEGPRSGMASLRLSGARREKVLDMKKVLEAIFSGRVVTTATLLGGRITQHEIWHDFFATAPGDIWLQHLGREIGVTVMSDKLQRRLRFYDPEANDAYMKTVERRLAGKISILDARQ</sequence>
<accession>A0A6A5K2P6</accession>
<dbReference type="Proteomes" id="UP000800040">
    <property type="component" value="Unassembled WGS sequence"/>
</dbReference>
<keyword evidence="2" id="KW-1185">Reference proteome</keyword>
<dbReference type="AlphaFoldDB" id="A0A6A5K2P6"/>
<gene>
    <name evidence="1" type="ORF">BDW02DRAFT_600793</name>
</gene>
<protein>
    <submittedName>
        <fullName evidence="1">Uncharacterized protein</fullName>
    </submittedName>
</protein>
<evidence type="ECO:0000313" key="1">
    <source>
        <dbReference type="EMBL" id="KAF1831478.1"/>
    </source>
</evidence>
<evidence type="ECO:0000313" key="2">
    <source>
        <dbReference type="Proteomes" id="UP000800040"/>
    </source>
</evidence>
<dbReference type="OrthoDB" id="10009520at2759"/>
<organism evidence="1 2">
    <name type="scientific">Decorospora gaudefroyi</name>
    <dbReference type="NCBI Taxonomy" id="184978"/>
    <lineage>
        <taxon>Eukaryota</taxon>
        <taxon>Fungi</taxon>
        <taxon>Dikarya</taxon>
        <taxon>Ascomycota</taxon>
        <taxon>Pezizomycotina</taxon>
        <taxon>Dothideomycetes</taxon>
        <taxon>Pleosporomycetidae</taxon>
        <taxon>Pleosporales</taxon>
        <taxon>Pleosporineae</taxon>
        <taxon>Pleosporaceae</taxon>
        <taxon>Decorospora</taxon>
    </lineage>
</organism>
<reference evidence="1" key="1">
    <citation type="submission" date="2020-01" db="EMBL/GenBank/DDBJ databases">
        <authorList>
            <consortium name="DOE Joint Genome Institute"/>
            <person name="Haridas S."/>
            <person name="Albert R."/>
            <person name="Binder M."/>
            <person name="Bloem J."/>
            <person name="Labutti K."/>
            <person name="Salamov A."/>
            <person name="Andreopoulos B."/>
            <person name="Baker S.E."/>
            <person name="Barry K."/>
            <person name="Bills G."/>
            <person name="Bluhm B.H."/>
            <person name="Cannon C."/>
            <person name="Castanera R."/>
            <person name="Culley D.E."/>
            <person name="Daum C."/>
            <person name="Ezra D."/>
            <person name="Gonzalez J.B."/>
            <person name="Henrissat B."/>
            <person name="Kuo A."/>
            <person name="Liang C."/>
            <person name="Lipzen A."/>
            <person name="Lutzoni F."/>
            <person name="Magnuson J."/>
            <person name="Mondo S."/>
            <person name="Nolan M."/>
            <person name="Ohm R."/>
            <person name="Pangilinan J."/>
            <person name="Park H.-J."/>
            <person name="Ramirez L."/>
            <person name="Alfaro M."/>
            <person name="Sun H."/>
            <person name="Tritt A."/>
            <person name="Yoshinaga Y."/>
            <person name="Zwiers L.-H."/>
            <person name="Turgeon B.G."/>
            <person name="Goodwin S.B."/>
            <person name="Spatafora J.W."/>
            <person name="Crous P.W."/>
            <person name="Grigoriev I.V."/>
        </authorList>
    </citation>
    <scope>NUCLEOTIDE SEQUENCE</scope>
    <source>
        <strain evidence="1">P77</strain>
    </source>
</reference>
<name>A0A6A5K2P6_9PLEO</name>
<dbReference type="EMBL" id="ML975363">
    <property type="protein sequence ID" value="KAF1831478.1"/>
    <property type="molecule type" value="Genomic_DNA"/>
</dbReference>